<dbReference type="GO" id="GO:0005524">
    <property type="term" value="F:ATP binding"/>
    <property type="evidence" value="ECO:0007669"/>
    <property type="project" value="UniProtKB-KW"/>
</dbReference>
<feature type="transmembrane region" description="Helical" evidence="9">
    <location>
        <begin position="262"/>
        <end position="287"/>
    </location>
</feature>
<keyword evidence="2" id="KW-0813">Transport</keyword>
<accession>A0A2S7YBV1</accession>
<dbReference type="Gene3D" id="1.20.1560.10">
    <property type="entry name" value="ABC transporter type 1, transmembrane domain"/>
    <property type="match status" value="2"/>
</dbReference>
<evidence type="ECO:0000256" key="1">
    <source>
        <dbReference type="ARBA" id="ARBA00004651"/>
    </source>
</evidence>
<feature type="domain" description="ABC transmembrane type-1" evidence="11">
    <location>
        <begin position="895"/>
        <end position="1141"/>
    </location>
</feature>
<feature type="domain" description="ABC transporter" evidence="10">
    <location>
        <begin position="604"/>
        <end position="833"/>
    </location>
</feature>
<dbReference type="Gene3D" id="3.40.50.300">
    <property type="entry name" value="P-loop containing nucleotide triphosphate hydrolases"/>
    <property type="match status" value="2"/>
</dbReference>
<comment type="caution">
    <text evidence="12">The sequence shown here is derived from an EMBL/GenBank/DDBJ whole genome shotgun (WGS) entry which is preliminary data.</text>
</comment>
<dbReference type="PROSITE" id="PS50893">
    <property type="entry name" value="ABC_TRANSPORTER_2"/>
    <property type="match status" value="2"/>
</dbReference>
<dbReference type="InterPro" id="IPR003593">
    <property type="entry name" value="AAA+_ATPase"/>
</dbReference>
<dbReference type="Pfam" id="PF00664">
    <property type="entry name" value="ABC_membrane"/>
    <property type="match status" value="2"/>
</dbReference>
<dbReference type="InterPro" id="IPR044726">
    <property type="entry name" value="ABCC_6TM_D2"/>
</dbReference>
<reference evidence="12 13" key="1">
    <citation type="submission" date="2016-07" db="EMBL/GenBank/DDBJ databases">
        <title>Comparative genomics of the entomopathogenic fungus Beauveria bassiana.</title>
        <authorList>
            <person name="Valero Jimenez C.A."/>
            <person name="Zwaan B.J."/>
            <person name="Van Kan J.A."/>
            <person name="Takken W."/>
            <person name="Debets A.J."/>
            <person name="Schoustra S.E."/>
            <person name="Koenraadt C.J."/>
        </authorList>
    </citation>
    <scope>NUCLEOTIDE SEQUENCE [LARGE SCALE GENOMIC DNA]</scope>
    <source>
        <strain evidence="12 13">ARSEF 8028</strain>
    </source>
</reference>
<gene>
    <name evidence="12" type="ORF">BB8028_0004g04250</name>
</gene>
<dbReference type="InterPro" id="IPR027417">
    <property type="entry name" value="P-loop_NTPase"/>
</dbReference>
<dbReference type="SMART" id="SM00382">
    <property type="entry name" value="AAA"/>
    <property type="match status" value="2"/>
</dbReference>
<feature type="transmembrane region" description="Helical" evidence="9">
    <location>
        <begin position="64"/>
        <end position="84"/>
    </location>
</feature>
<keyword evidence="8 9" id="KW-0472">Membrane</keyword>
<organism evidence="12 13">
    <name type="scientific">Beauveria bassiana</name>
    <name type="common">White muscardine disease fungus</name>
    <name type="synonym">Tritirachium shiotae</name>
    <dbReference type="NCBI Taxonomy" id="176275"/>
    <lineage>
        <taxon>Eukaryota</taxon>
        <taxon>Fungi</taxon>
        <taxon>Dikarya</taxon>
        <taxon>Ascomycota</taxon>
        <taxon>Pezizomycotina</taxon>
        <taxon>Sordariomycetes</taxon>
        <taxon>Hypocreomycetidae</taxon>
        <taxon>Hypocreales</taxon>
        <taxon>Cordycipitaceae</taxon>
        <taxon>Beauveria</taxon>
    </lineage>
</organism>
<dbReference type="Pfam" id="PF00005">
    <property type="entry name" value="ABC_tran"/>
    <property type="match status" value="2"/>
</dbReference>
<evidence type="ECO:0000256" key="8">
    <source>
        <dbReference type="ARBA" id="ARBA00023136"/>
    </source>
</evidence>
<feature type="transmembrane region" description="Helical" evidence="9">
    <location>
        <begin position="401"/>
        <end position="420"/>
    </location>
</feature>
<dbReference type="GO" id="GO:0140359">
    <property type="term" value="F:ABC-type transporter activity"/>
    <property type="evidence" value="ECO:0007669"/>
    <property type="project" value="InterPro"/>
</dbReference>
<comment type="subcellular location">
    <subcellularLocation>
        <location evidence="1">Cell membrane</location>
        <topology evidence="1">Multi-pass membrane protein</topology>
    </subcellularLocation>
</comment>
<dbReference type="InterPro" id="IPR017871">
    <property type="entry name" value="ABC_transporter-like_CS"/>
</dbReference>
<dbReference type="SUPFAM" id="SSF90123">
    <property type="entry name" value="ABC transporter transmembrane region"/>
    <property type="match status" value="2"/>
</dbReference>
<dbReference type="CDD" id="cd18580">
    <property type="entry name" value="ABC_6TM_ABCC_D2"/>
    <property type="match status" value="1"/>
</dbReference>
<dbReference type="InterPro" id="IPR050173">
    <property type="entry name" value="ABC_transporter_C-like"/>
</dbReference>
<evidence type="ECO:0000313" key="13">
    <source>
        <dbReference type="Proteomes" id="UP000237441"/>
    </source>
</evidence>
<feature type="transmembrane region" description="Helical" evidence="9">
    <location>
        <begin position="155"/>
        <end position="174"/>
    </location>
</feature>
<dbReference type="PANTHER" id="PTHR24223">
    <property type="entry name" value="ATP-BINDING CASSETTE SUB-FAMILY C"/>
    <property type="match status" value="1"/>
</dbReference>
<dbReference type="GO" id="GO:0016887">
    <property type="term" value="F:ATP hydrolysis activity"/>
    <property type="evidence" value="ECO:0007669"/>
    <property type="project" value="InterPro"/>
</dbReference>
<evidence type="ECO:0000256" key="4">
    <source>
        <dbReference type="ARBA" id="ARBA00022692"/>
    </source>
</evidence>
<feature type="transmembrane region" description="Helical" evidence="9">
    <location>
        <begin position="1035"/>
        <end position="1053"/>
    </location>
</feature>
<evidence type="ECO:0000256" key="5">
    <source>
        <dbReference type="ARBA" id="ARBA00022741"/>
    </source>
</evidence>
<dbReference type="Proteomes" id="UP000237441">
    <property type="component" value="Unassembled WGS sequence"/>
</dbReference>
<keyword evidence="3" id="KW-1003">Cell membrane</keyword>
<evidence type="ECO:0000313" key="12">
    <source>
        <dbReference type="EMBL" id="PQK13494.1"/>
    </source>
</evidence>
<dbReference type="OrthoDB" id="6500128at2759"/>
<feature type="transmembrane region" description="Helical" evidence="9">
    <location>
        <begin position="299"/>
        <end position="324"/>
    </location>
</feature>
<keyword evidence="5" id="KW-0547">Nucleotide-binding</keyword>
<dbReference type="PROSITE" id="PS50929">
    <property type="entry name" value="ABC_TM1F"/>
    <property type="match status" value="2"/>
</dbReference>
<dbReference type="PROSITE" id="PS00211">
    <property type="entry name" value="ABC_TRANSPORTER_1"/>
    <property type="match status" value="1"/>
</dbReference>
<evidence type="ECO:0000259" key="10">
    <source>
        <dbReference type="PROSITE" id="PS50893"/>
    </source>
</evidence>
<feature type="transmembrane region" description="Helical" evidence="9">
    <location>
        <begin position="1131"/>
        <end position="1157"/>
    </location>
</feature>
<proteinExistence type="predicted"/>
<protein>
    <recommendedName>
        <fullName evidence="14">ABC multidrug transporter</fullName>
    </recommendedName>
</protein>
<feature type="transmembrane region" description="Helical" evidence="9">
    <location>
        <begin position="23"/>
        <end position="43"/>
    </location>
</feature>
<keyword evidence="6" id="KW-0067">ATP-binding</keyword>
<dbReference type="PANTHER" id="PTHR24223:SF399">
    <property type="entry name" value="ABC TRANSPORTER ATNG"/>
    <property type="match status" value="1"/>
</dbReference>
<feature type="transmembrane region" description="Helical" evidence="9">
    <location>
        <begin position="482"/>
        <end position="508"/>
    </location>
</feature>
<evidence type="ECO:0000256" key="9">
    <source>
        <dbReference type="SAM" id="Phobius"/>
    </source>
</evidence>
<dbReference type="EMBL" id="JRHA01000004">
    <property type="protein sequence ID" value="PQK13494.1"/>
    <property type="molecule type" value="Genomic_DNA"/>
</dbReference>
<dbReference type="SUPFAM" id="SSF52540">
    <property type="entry name" value="P-loop containing nucleoside triphosphate hydrolases"/>
    <property type="match status" value="2"/>
</dbReference>
<feature type="domain" description="ABC transporter" evidence="10">
    <location>
        <begin position="1212"/>
        <end position="1443"/>
    </location>
</feature>
<evidence type="ECO:0000256" key="2">
    <source>
        <dbReference type="ARBA" id="ARBA00022448"/>
    </source>
</evidence>
<feature type="transmembrane region" description="Helical" evidence="9">
    <location>
        <begin position="1107"/>
        <end position="1125"/>
    </location>
</feature>
<feature type="transmembrane region" description="Helical" evidence="9">
    <location>
        <begin position="528"/>
        <end position="549"/>
    </location>
</feature>
<evidence type="ECO:0000256" key="6">
    <source>
        <dbReference type="ARBA" id="ARBA00022840"/>
    </source>
</evidence>
<feature type="transmembrane region" description="Helical" evidence="9">
    <location>
        <begin position="935"/>
        <end position="957"/>
    </location>
</feature>
<dbReference type="InterPro" id="IPR036640">
    <property type="entry name" value="ABC1_TM_sf"/>
</dbReference>
<feature type="transmembrane region" description="Helical" evidence="9">
    <location>
        <begin position="96"/>
        <end position="117"/>
    </location>
</feature>
<feature type="transmembrane region" description="Helical" evidence="9">
    <location>
        <begin position="892"/>
        <end position="915"/>
    </location>
</feature>
<evidence type="ECO:0000259" key="11">
    <source>
        <dbReference type="PROSITE" id="PS50929"/>
    </source>
</evidence>
<evidence type="ECO:0000256" key="3">
    <source>
        <dbReference type="ARBA" id="ARBA00022475"/>
    </source>
</evidence>
<dbReference type="GO" id="GO:0005886">
    <property type="term" value="C:plasma membrane"/>
    <property type="evidence" value="ECO:0007669"/>
    <property type="project" value="UniProtKB-SubCell"/>
</dbReference>
<evidence type="ECO:0008006" key="14">
    <source>
        <dbReference type="Google" id="ProtNLM"/>
    </source>
</evidence>
<evidence type="ECO:0000256" key="7">
    <source>
        <dbReference type="ARBA" id="ARBA00022989"/>
    </source>
</evidence>
<dbReference type="InterPro" id="IPR003439">
    <property type="entry name" value="ABC_transporter-like_ATP-bd"/>
</dbReference>
<sequence length="1445" mass="157435">MAIPIFEPSENGRLNFSIEYENALFAIVPASCALFAMLLHGISKRLWRRAARRNPKAKMVTTDKMAFAILLILHSVSLGLYFSLSNASTRYMGSSAAAYTVRFIAALLICLAVFLFGPHLKVTTDLYLLGTCITDAFRIHTPWAAVNQLGKPKGISLAALQTAIIVVTAATLVVSEFKANSSLHTARKTAGPAYVDEPNSGTLGVLFFGWLWPLLAHGSKNQLVASDMASSIIRSKAIYEMVDDLGKCVGDEEFLSKFAMDFLFGVILQILSAGATLAQPFIIQAIVSYLQGEKKSAAGTWLVIAMVFDQLAMSILEAHGRLAFSQMSIRMRSVIVHKVALRSLARAPPAGGWSAAKGKVLVHVTQDSAAVSAAINIIGMLIPNFVIVAIGSWMLFRKIQLAFLGPLLAAAVCTLIPILLGKPLSRSERNLLEAAERRISTVKHLISQLRNIRFGYMQHTIERQAANERRLEIMAATTFRRILSIVIVVAIFLSSVAILAAFGGYSLLPHRRLDYGVLFTSLSTMQIMLTPLLSIIQMLPSLIASVVSWKRLLAFFEQENEDEQAQATTITPQKTEGSSNLPTLGGEVDVRMNMIPPAVNYLPLQMKNVTSLWAADLTAVRNASLSVAAGRLAIVAGIAGSGKSNLLMTILGETQLASGTLHVATKVSFCDQSLWFLPEASIRENIVFGKAYDEALYQAVITCCCLDRDFSALEDSDETKLSVIGAPLSGGQRRRVSLARALYEGGDLFVFDDIFNGLDATTRNTVAANVFGAHGFLPKRRAAGVLCCTTPPSIMSSFANTEFYVMESGRLRAIVKSSFADQTLEHQGTEGSLTAQANNAHDYSGLNGPAARQESAMRETDVAVDAGASTEATKKKSLEAHRMYFKSLGSPLVNATVFIFLFIWVAVERASAFWLSQWASYATIPGIDVNTGYYVGIYAAFCIAGVLAAFISVWIFFDRAIPSSSISLHKDMLAVLSKTPVCHVEQHRLETVNHFINDIEAVDLHLPQSLHNLISVIASALGSLVVIGIGSPFTLIGLPILLPLLFFLQKFYLSTSFQLRSLRVAAQAPMLEMVSALLEGRTTILALRQEQYTARVMSDRIQRGLKIGYLFSAVQIWVTLMLGLLNGCLAIALATLLISLGGSKSVAWGGLALVNIIRLGQDNMLLMNWWTSFESEMASMDRIYGYIHLTPQERRQALDIRPPSDWPKRGSIRLDNLSLAHGERQVVKHLSVNIPPKSKVAILGRTGSGKTSLLQSFFGLIRSSSGCVQVDGLDLAAIEGEFVQSRFVGHPQNFIPNAGETVKQNLDLVGTLPVSRIEEVLTRLAPPHMAAEIMAKLDSQWNECNFSQGWQQTIGICRTLLRQSNIYVLDEPTSGMDEDGHTTAMETIFSVLSDSTIIATMHTLTGIEKFDQIIVLEDGRLVEQGSPAELLALEGSMLKQLVSAD</sequence>
<keyword evidence="7 9" id="KW-1133">Transmembrane helix</keyword>
<keyword evidence="4 9" id="KW-0812">Transmembrane</keyword>
<dbReference type="InterPro" id="IPR011527">
    <property type="entry name" value="ABC1_TM_dom"/>
</dbReference>
<feature type="transmembrane region" description="Helical" evidence="9">
    <location>
        <begin position="373"/>
        <end position="395"/>
    </location>
</feature>
<name>A0A2S7YBV1_BEABA</name>
<feature type="domain" description="ABC transmembrane type-1" evidence="11">
    <location>
        <begin position="263"/>
        <end position="544"/>
    </location>
</feature>